<sequence>MPEATSAPQPRYLAQPDPEAVVRPRYLRTPEAATMLGLSPRTLEKHRCYGTGPVYRRLGGRIVYAIPDLEAWASLGTRRSTSDPGEGTVHPAKRLAPGL</sequence>
<gene>
    <name evidence="3" type="ORF">ACFOOT_01780</name>
</gene>
<proteinExistence type="predicted"/>
<dbReference type="Pfam" id="PF12728">
    <property type="entry name" value="HTH_17"/>
    <property type="match status" value="1"/>
</dbReference>
<evidence type="ECO:0000313" key="3">
    <source>
        <dbReference type="EMBL" id="MFC3670144.1"/>
    </source>
</evidence>
<dbReference type="Proteomes" id="UP001595683">
    <property type="component" value="Unassembled WGS sequence"/>
</dbReference>
<dbReference type="RefSeq" id="WP_229815385.1">
    <property type="nucleotide sequence ID" value="NZ_BMZP01000013.1"/>
</dbReference>
<keyword evidence="4" id="KW-1185">Reference proteome</keyword>
<accession>A0ABV7UZ07</accession>
<organism evidence="3 4">
    <name type="scientific">Novosphingobium pokkalii</name>
    <dbReference type="NCBI Taxonomy" id="1770194"/>
    <lineage>
        <taxon>Bacteria</taxon>
        <taxon>Pseudomonadati</taxon>
        <taxon>Pseudomonadota</taxon>
        <taxon>Alphaproteobacteria</taxon>
        <taxon>Sphingomonadales</taxon>
        <taxon>Sphingomonadaceae</taxon>
        <taxon>Novosphingobium</taxon>
    </lineage>
</organism>
<comment type="caution">
    <text evidence="3">The sequence shown here is derived from an EMBL/GenBank/DDBJ whole genome shotgun (WGS) entry which is preliminary data.</text>
</comment>
<name>A0ABV7UZ07_9SPHN</name>
<dbReference type="InterPro" id="IPR009061">
    <property type="entry name" value="DNA-bd_dom_put_sf"/>
</dbReference>
<dbReference type="EMBL" id="JBHRYE010000003">
    <property type="protein sequence ID" value="MFC3670144.1"/>
    <property type="molecule type" value="Genomic_DNA"/>
</dbReference>
<reference evidence="4" key="1">
    <citation type="journal article" date="2019" name="Int. J. Syst. Evol. Microbiol.">
        <title>The Global Catalogue of Microorganisms (GCM) 10K type strain sequencing project: providing services to taxonomists for standard genome sequencing and annotation.</title>
        <authorList>
            <consortium name="The Broad Institute Genomics Platform"/>
            <consortium name="The Broad Institute Genome Sequencing Center for Infectious Disease"/>
            <person name="Wu L."/>
            <person name="Ma J."/>
        </authorList>
    </citation>
    <scope>NUCLEOTIDE SEQUENCE [LARGE SCALE GENOMIC DNA]</scope>
    <source>
        <strain evidence="4">KCTC 42224</strain>
    </source>
</reference>
<evidence type="ECO:0000313" key="4">
    <source>
        <dbReference type="Proteomes" id="UP001595683"/>
    </source>
</evidence>
<feature type="region of interest" description="Disordered" evidence="1">
    <location>
        <begin position="77"/>
        <end position="99"/>
    </location>
</feature>
<evidence type="ECO:0000259" key="2">
    <source>
        <dbReference type="Pfam" id="PF12728"/>
    </source>
</evidence>
<feature type="domain" description="Helix-turn-helix" evidence="2">
    <location>
        <begin position="26"/>
        <end position="73"/>
    </location>
</feature>
<protein>
    <submittedName>
        <fullName evidence="3">Helix-turn-helix transcriptional regulator</fullName>
    </submittedName>
</protein>
<dbReference type="SUPFAM" id="SSF46955">
    <property type="entry name" value="Putative DNA-binding domain"/>
    <property type="match status" value="1"/>
</dbReference>
<evidence type="ECO:0000256" key="1">
    <source>
        <dbReference type="SAM" id="MobiDB-lite"/>
    </source>
</evidence>
<dbReference type="InterPro" id="IPR041657">
    <property type="entry name" value="HTH_17"/>
</dbReference>